<dbReference type="PANTHER" id="PTHR11177:SF397">
    <property type="entry name" value="CHITINASE"/>
    <property type="match status" value="1"/>
</dbReference>
<dbReference type="Proteomes" id="UP001055115">
    <property type="component" value="Unassembled WGS sequence"/>
</dbReference>
<dbReference type="InterPro" id="IPR001223">
    <property type="entry name" value="Glyco_hydro18_cat"/>
</dbReference>
<dbReference type="GO" id="GO:0008843">
    <property type="term" value="F:endochitinase activity"/>
    <property type="evidence" value="ECO:0007669"/>
    <property type="project" value="UniProtKB-EC"/>
</dbReference>
<dbReference type="GO" id="GO:0008061">
    <property type="term" value="F:chitin binding"/>
    <property type="evidence" value="ECO:0007669"/>
    <property type="project" value="InterPro"/>
</dbReference>
<comment type="caution">
    <text evidence="14">The sequence shown here is derived from an EMBL/GenBank/DDBJ whole genome shotgun (WGS) entry which is preliminary data.</text>
</comment>
<dbReference type="RefSeq" id="XP_049131997.1">
    <property type="nucleotide sequence ID" value="XM_049276040.1"/>
</dbReference>
<evidence type="ECO:0000256" key="9">
    <source>
        <dbReference type="ARBA" id="ARBA00023295"/>
    </source>
</evidence>
<reference evidence="14 15" key="1">
    <citation type="submission" date="2022-03" db="EMBL/GenBank/DDBJ databases">
        <title>Genome data of Colletotrichum spp.</title>
        <authorList>
            <person name="Utami Y.D."/>
            <person name="Hiruma K."/>
        </authorList>
    </citation>
    <scope>NUCLEOTIDE SEQUENCE [LARGE SCALE GENOMIC DNA]</scope>
    <source>
        <strain evidence="14 15">MAFF 239500</strain>
    </source>
</reference>
<dbReference type="InterPro" id="IPR017853">
    <property type="entry name" value="GH"/>
</dbReference>
<dbReference type="SUPFAM" id="SSF51445">
    <property type="entry name" value="(Trans)glycosidases"/>
    <property type="match status" value="1"/>
</dbReference>
<feature type="domain" description="GH18" evidence="13">
    <location>
        <begin position="1"/>
        <end position="325"/>
    </location>
</feature>
<protein>
    <recommendedName>
        <fullName evidence="4">chitinase</fullName>
        <ecNumber evidence="4">3.2.1.14</ecNumber>
    </recommendedName>
</protein>
<comment type="similarity">
    <text evidence="3">Belongs to the glycosyl hydrolase 18 family. Chitinase class V subfamily.</text>
</comment>
<gene>
    <name evidence="14" type="ORF">ColSpa_09828</name>
</gene>
<evidence type="ECO:0000256" key="7">
    <source>
        <dbReference type="ARBA" id="ARBA00023024"/>
    </source>
</evidence>
<accession>A0AA37PCF2</accession>
<keyword evidence="10" id="KW-0624">Polysaccharide degradation</keyword>
<evidence type="ECO:0000256" key="11">
    <source>
        <dbReference type="RuleBase" id="RU000489"/>
    </source>
</evidence>
<evidence type="ECO:0000313" key="14">
    <source>
        <dbReference type="EMBL" id="GKT49647.1"/>
    </source>
</evidence>
<keyword evidence="5" id="KW-0964">Secreted</keyword>
<organism evidence="14 15">
    <name type="scientific">Colletotrichum spaethianum</name>
    <dbReference type="NCBI Taxonomy" id="700344"/>
    <lineage>
        <taxon>Eukaryota</taxon>
        <taxon>Fungi</taxon>
        <taxon>Dikarya</taxon>
        <taxon>Ascomycota</taxon>
        <taxon>Pezizomycotina</taxon>
        <taxon>Sordariomycetes</taxon>
        <taxon>Hypocreomycetidae</taxon>
        <taxon>Glomerellales</taxon>
        <taxon>Glomerellaceae</taxon>
        <taxon>Colletotrichum</taxon>
        <taxon>Colletotrichum spaethianum species complex</taxon>
    </lineage>
</organism>
<evidence type="ECO:0000256" key="1">
    <source>
        <dbReference type="ARBA" id="ARBA00000822"/>
    </source>
</evidence>
<dbReference type="GO" id="GO:0000272">
    <property type="term" value="P:polysaccharide catabolic process"/>
    <property type="evidence" value="ECO:0007669"/>
    <property type="project" value="UniProtKB-KW"/>
</dbReference>
<evidence type="ECO:0000256" key="10">
    <source>
        <dbReference type="ARBA" id="ARBA00023326"/>
    </source>
</evidence>
<evidence type="ECO:0000256" key="4">
    <source>
        <dbReference type="ARBA" id="ARBA00012729"/>
    </source>
</evidence>
<evidence type="ECO:0000259" key="13">
    <source>
        <dbReference type="PROSITE" id="PS51910"/>
    </source>
</evidence>
<dbReference type="InterPro" id="IPR050314">
    <property type="entry name" value="Glycosyl_Hydrlase_18"/>
</dbReference>
<feature type="region of interest" description="Disordered" evidence="12">
    <location>
        <begin position="1573"/>
        <end position="1595"/>
    </location>
</feature>
<dbReference type="InterPro" id="IPR011583">
    <property type="entry name" value="Chitinase_II/V-like_cat"/>
</dbReference>
<keyword evidence="7" id="KW-0146">Chitin degradation</keyword>
<keyword evidence="9 11" id="KW-0326">Glycosidase</keyword>
<comment type="subcellular location">
    <subcellularLocation>
        <location evidence="2">Secreted</location>
    </subcellularLocation>
</comment>
<dbReference type="Gene3D" id="3.20.20.80">
    <property type="entry name" value="Glycosidases"/>
    <property type="match status" value="1"/>
</dbReference>
<dbReference type="EMBL" id="BQXU01000031">
    <property type="protein sequence ID" value="GKT49647.1"/>
    <property type="molecule type" value="Genomic_DNA"/>
</dbReference>
<comment type="catalytic activity">
    <reaction evidence="1">
        <text>Random endo-hydrolysis of N-acetyl-beta-D-glucosaminide (1-&gt;4)-beta-linkages in chitin and chitodextrins.</text>
        <dbReference type="EC" id="3.2.1.14"/>
    </reaction>
</comment>
<name>A0AA37PCF2_9PEZI</name>
<dbReference type="SMART" id="SM00636">
    <property type="entry name" value="Glyco_18"/>
    <property type="match status" value="1"/>
</dbReference>
<dbReference type="EC" id="3.2.1.14" evidence="4"/>
<dbReference type="InterPro" id="IPR029070">
    <property type="entry name" value="Chitinase_insertion_sf"/>
</dbReference>
<evidence type="ECO:0000256" key="12">
    <source>
        <dbReference type="SAM" id="MobiDB-lite"/>
    </source>
</evidence>
<evidence type="ECO:0000256" key="8">
    <source>
        <dbReference type="ARBA" id="ARBA00023277"/>
    </source>
</evidence>
<dbReference type="GeneID" id="73330630"/>
<evidence type="ECO:0000256" key="6">
    <source>
        <dbReference type="ARBA" id="ARBA00022801"/>
    </source>
</evidence>
<dbReference type="Pfam" id="PF00704">
    <property type="entry name" value="Glyco_hydro_18"/>
    <property type="match status" value="1"/>
</dbReference>
<proteinExistence type="inferred from homology"/>
<evidence type="ECO:0000256" key="5">
    <source>
        <dbReference type="ARBA" id="ARBA00022525"/>
    </source>
</evidence>
<keyword evidence="8" id="KW-0119">Carbohydrate metabolism</keyword>
<dbReference type="PROSITE" id="PS01095">
    <property type="entry name" value="GH18_1"/>
    <property type="match status" value="1"/>
</dbReference>
<evidence type="ECO:0000313" key="15">
    <source>
        <dbReference type="Proteomes" id="UP001055115"/>
    </source>
</evidence>
<dbReference type="PANTHER" id="PTHR11177">
    <property type="entry name" value="CHITINASE"/>
    <property type="match status" value="1"/>
</dbReference>
<dbReference type="Gene3D" id="3.10.50.10">
    <property type="match status" value="1"/>
</dbReference>
<dbReference type="InterPro" id="IPR001579">
    <property type="entry name" value="Glyco_hydro_18_chit_AS"/>
</dbReference>
<sequence length="1595" mass="176466">MGLDDIPVNSLTHLYFSFAFITPNEYNIIGMDGLPDKLFTDFSSLKKKNPGLKTIIAKVFSNMVGSKETRTQFIKHLMSFLRQHAFDGVDFDWEYPGADDRGGIPRTFLKELDDENNKQPTKYIVSFTAPTSFWYLRHFDLKAIDHVDFVNVMSYDRADFSNSLHGVWGRENPIGSYIYGHTNLTEMSLAFDLFWRNDVPANKLNMGLGFYGRAFQLADPSCNKPGCLFKGGATKGACSGESGILSYREIQEVIKVNKIKPVHDKEAGVKYITWNNDQWVSFDDKETFKQKKDLAAKLGLGGYLIWAIDQDDAEMSALAAVLDPKPLGDFKSIDKGDENWTGTNEMCYVTSCGVEDCKTGEIKITDQKCGKDKESTLCCPLSGAPDPKSCTWRGGATRWCNGYCKDDEVMTHMSKYGGGHDCWDGQMAHCCESSLGEKNICKWRGVGEKCHSGELPLTFSGTVLDILDDVAKVILRVVGRVYPLAALTGIVLLEVLDELDLDTKKLYCCPEKEVPKWKNCAWYGKPGNCFDGHCPDMKTVQITDSYFGGGETCGLHDRVRTFCCESDGEPLFLPVDLKNLFEHPPEGGSDTDFTLVTDNTSAGGDDDPKEAAFQFVVLVSPEALQVSLDKRDGSHWDVFDCNDSVSEGEHTVRMVCNDHTPDSNCHKIGLGHGVPGTILQMPKGCGPGKYAVAKSMAPAPGSGHAKLLPRHLSHLAALEPIVYDLTFDYDFHRVPRDLGNTQMRIDYSNQDDYWNNIVAGSVSRKRDVNGRKRHAKRTLEDVGSNPVRWLEEEFRGDFHFNKIASRDLHERWFGKSILEWLAALVKPEIKREFTHKYDDSVTAKLFDESWDCPGSAEGVNYDGHLLGQAVLDIEVESSFGFTLIVESLTLPLNLDQSYLTFYNKGKVTGVVTLEALARVTYEKKKVILNLPFPGASFKIPGIATLGPQLTVEGSIDASLGMAGLIETKLEIAKWEVRQVMPDTESYRPELIDSSKPSLDRTGDFSGIQKPEFYAGVTTSGDVTFKLSAAAEFGVRFVDKWEIDPAAASVVGEVSLTTKFAAGISTTGTCPFTYGLDVGARLFARATAPQVFGWSGGEVDLTDKWEKTIIKGGTCPDLGPIPSRRRSLRRGLDHLLIEGRAEGEDVTRNTSRSEAAEPSAYKGALDVESMYSHGAGLGTRYIYGGHTSSLVKRGGVYGPAFSLPVGEFFCPSKDGEEGITCERAYAALGASNEGDSSSVATKHKREEKLTPTSTIDENAIAAHFHAHQKRSHSHGYYAGGEEALHTFDKRASEKLVKACGRDCDISGDFPSGGQLKGPYWGWVNPTDCGDFDFGNPLTARVANIEYHTEHVLEAQMIDLFFQYLDKKKSKLPDPKPNAAQGDTVSFCAYVDLLWDVPAFVWPGKDTTGGVGTAWNPVMHIAAQFPTRTFKTSEFVALESAINTPSKTNPWRSQNPWNPAAWAKDLSDYTKSRVILQKLRSTMGSRIYQSHSTIRTTMKTQTDRIGEVLDALDTTLLPANRRAGGYQQWSKQNLQAEWLSYMKGQYTTMQSKTNGLVNNYLPKMKAAWVTQAEKDKWKDAPGGGGREKGPSEFYKGH</sequence>
<evidence type="ECO:0000256" key="3">
    <source>
        <dbReference type="ARBA" id="ARBA00008682"/>
    </source>
</evidence>
<keyword evidence="15" id="KW-1185">Reference proteome</keyword>
<evidence type="ECO:0000256" key="2">
    <source>
        <dbReference type="ARBA" id="ARBA00004613"/>
    </source>
</evidence>
<dbReference type="GO" id="GO:0006032">
    <property type="term" value="P:chitin catabolic process"/>
    <property type="evidence" value="ECO:0007669"/>
    <property type="project" value="UniProtKB-KW"/>
</dbReference>
<keyword evidence="6 11" id="KW-0378">Hydrolase</keyword>
<dbReference type="PROSITE" id="PS51910">
    <property type="entry name" value="GH18_2"/>
    <property type="match status" value="1"/>
</dbReference>
<dbReference type="GO" id="GO:0005576">
    <property type="term" value="C:extracellular region"/>
    <property type="evidence" value="ECO:0007669"/>
    <property type="project" value="UniProtKB-SubCell"/>
</dbReference>
<dbReference type="SUPFAM" id="SSF54556">
    <property type="entry name" value="Chitinase insertion domain"/>
    <property type="match status" value="1"/>
</dbReference>